<gene>
    <name evidence="1" type="ordered locus">HCH_05354</name>
</gene>
<evidence type="ECO:0000313" key="2">
    <source>
        <dbReference type="Proteomes" id="UP000000238"/>
    </source>
</evidence>
<organism evidence="1 2">
    <name type="scientific">Hahella chejuensis (strain KCTC 2396)</name>
    <dbReference type="NCBI Taxonomy" id="349521"/>
    <lineage>
        <taxon>Bacteria</taxon>
        <taxon>Pseudomonadati</taxon>
        <taxon>Pseudomonadota</taxon>
        <taxon>Gammaproteobacteria</taxon>
        <taxon>Oceanospirillales</taxon>
        <taxon>Hahellaceae</taxon>
        <taxon>Hahella</taxon>
    </lineage>
</organism>
<dbReference type="HOGENOM" id="CLU_3365269_0_0_6"/>
<evidence type="ECO:0000313" key="1">
    <source>
        <dbReference type="EMBL" id="ABC32026.1"/>
    </source>
</evidence>
<protein>
    <submittedName>
        <fullName evidence="1">Uncharacterized protein</fullName>
    </submittedName>
</protein>
<dbReference type="Proteomes" id="UP000000238">
    <property type="component" value="Chromosome"/>
</dbReference>
<reference evidence="1 2" key="1">
    <citation type="journal article" date="2005" name="Nucleic Acids Res.">
        <title>Genomic blueprint of Hahella chejuensis, a marine microbe producing an algicidal agent.</title>
        <authorList>
            <person name="Jeong H."/>
            <person name="Yim J.H."/>
            <person name="Lee C."/>
            <person name="Choi S.-H."/>
            <person name="Park Y.K."/>
            <person name="Yoon S.H."/>
            <person name="Hur C.-G."/>
            <person name="Kang H.-Y."/>
            <person name="Kim D."/>
            <person name="Lee H.H."/>
            <person name="Park K.H."/>
            <person name="Park S.-H."/>
            <person name="Park H.-S."/>
            <person name="Lee H.K."/>
            <person name="Oh T.K."/>
            <person name="Kim J.F."/>
        </authorList>
    </citation>
    <scope>NUCLEOTIDE SEQUENCE [LARGE SCALE GENOMIC DNA]</scope>
    <source>
        <strain evidence="1 2">KCTC 2396</strain>
    </source>
</reference>
<dbReference type="STRING" id="349521.HCH_05354"/>
<proteinExistence type="predicted"/>
<name>Q2SBE8_HAHCH</name>
<sequence>MAESPPLTHCVYTPQRLADAESISKDYVMLASRRF</sequence>
<keyword evidence="2" id="KW-1185">Reference proteome</keyword>
<accession>Q2SBE8</accession>
<dbReference type="EMBL" id="CP000155">
    <property type="protein sequence ID" value="ABC32026.1"/>
    <property type="molecule type" value="Genomic_DNA"/>
</dbReference>
<dbReference type="AlphaFoldDB" id="Q2SBE8"/>
<dbReference type="KEGG" id="hch:HCH_05354"/>